<evidence type="ECO:0000313" key="2">
    <source>
        <dbReference type="WBParaSite" id="JU765_v2.g3198.t1"/>
    </source>
</evidence>
<dbReference type="WBParaSite" id="JU765_v2.g3198.t1">
    <property type="protein sequence ID" value="JU765_v2.g3198.t1"/>
    <property type="gene ID" value="JU765_v2.g3198"/>
</dbReference>
<evidence type="ECO:0000313" key="1">
    <source>
        <dbReference type="Proteomes" id="UP000887576"/>
    </source>
</evidence>
<proteinExistence type="predicted"/>
<dbReference type="Proteomes" id="UP000887576">
    <property type="component" value="Unplaced"/>
</dbReference>
<accession>A0AC34R410</accession>
<name>A0AC34R410_9BILA</name>
<sequence>MGENENIFLSMNLAWDSGNRDINSTRHLVPGEIVKFLREEYLNIPLNINLNDGFDPNSEGPDPELWDGGWRNVLDCLLWNGRRLNNLSENYSLKNVLNGANIVCTRGAVTSIGLSPDQADAFGFKFLIDKFDNVLFIKEMNTEAKLEKHARRTERERQTSYWSYKLKTVLAGHGREYKAYTTTIKTDTESNKSEDENQVKFFCLTNVDCRDDIENFLDIHIQANKLFNNNYFEQKAMNWWIQGTVVMMNDVVVGFRNDDGILLRAERVNLDHLHEGCQWNGNLCLQAIQLFFTELTNRYDDLVNSEQMLVLERKPNSKDITFSVIPRTEILTNEFRQFFT</sequence>
<reference evidence="2" key="1">
    <citation type="submission" date="2022-11" db="UniProtKB">
        <authorList>
            <consortium name="WormBaseParasite"/>
        </authorList>
    </citation>
    <scope>IDENTIFICATION</scope>
</reference>
<organism evidence="1 2">
    <name type="scientific">Panagrolaimus sp. JU765</name>
    <dbReference type="NCBI Taxonomy" id="591449"/>
    <lineage>
        <taxon>Eukaryota</taxon>
        <taxon>Metazoa</taxon>
        <taxon>Ecdysozoa</taxon>
        <taxon>Nematoda</taxon>
        <taxon>Chromadorea</taxon>
        <taxon>Rhabditida</taxon>
        <taxon>Tylenchina</taxon>
        <taxon>Panagrolaimomorpha</taxon>
        <taxon>Panagrolaimoidea</taxon>
        <taxon>Panagrolaimidae</taxon>
        <taxon>Panagrolaimus</taxon>
    </lineage>
</organism>
<protein>
    <submittedName>
        <fullName evidence="2">Decapping nuclease</fullName>
    </submittedName>
</protein>